<organism evidence="2 3">
    <name type="scientific">Nocardioides bruguierae</name>
    <dbReference type="NCBI Taxonomy" id="2945102"/>
    <lineage>
        <taxon>Bacteria</taxon>
        <taxon>Bacillati</taxon>
        <taxon>Actinomycetota</taxon>
        <taxon>Actinomycetes</taxon>
        <taxon>Propionibacteriales</taxon>
        <taxon>Nocardioidaceae</taxon>
        <taxon>Nocardioides</taxon>
    </lineage>
</organism>
<dbReference type="PANTHER" id="PTHR46732:SF8">
    <property type="entry name" value="ATP-DEPENDENT PROTEASE LA (LON) DOMAIN PROTEIN"/>
    <property type="match status" value="1"/>
</dbReference>
<dbReference type="InterPro" id="IPR015947">
    <property type="entry name" value="PUA-like_sf"/>
</dbReference>
<dbReference type="Gene3D" id="2.30.130.40">
    <property type="entry name" value="LON domain-like"/>
    <property type="match status" value="1"/>
</dbReference>
<dbReference type="Gene3D" id="1.20.58.1480">
    <property type="match status" value="1"/>
</dbReference>
<evidence type="ECO:0000259" key="1">
    <source>
        <dbReference type="PROSITE" id="PS51787"/>
    </source>
</evidence>
<comment type="caution">
    <text evidence="2">The sequence shown here is derived from an EMBL/GenBank/DDBJ whole genome shotgun (WGS) entry which is preliminary data.</text>
</comment>
<protein>
    <submittedName>
        <fullName evidence="2">LON peptidase substrate-binding domain-containing protein</fullName>
    </submittedName>
</protein>
<feature type="domain" description="Lon N-terminal" evidence="1">
    <location>
        <begin position="2"/>
        <end position="205"/>
    </location>
</feature>
<name>A0A9X2DBM6_9ACTN</name>
<dbReference type="InterPro" id="IPR046336">
    <property type="entry name" value="Lon_prtase_N_sf"/>
</dbReference>
<gene>
    <name evidence="2" type="ORF">M8330_15000</name>
</gene>
<dbReference type="Proteomes" id="UP001139485">
    <property type="component" value="Unassembled WGS sequence"/>
</dbReference>
<evidence type="ECO:0000313" key="3">
    <source>
        <dbReference type="Proteomes" id="UP001139485"/>
    </source>
</evidence>
<evidence type="ECO:0000313" key="2">
    <source>
        <dbReference type="EMBL" id="MCM0621599.1"/>
    </source>
</evidence>
<dbReference type="AlphaFoldDB" id="A0A9X2DBM6"/>
<dbReference type="InterPro" id="IPR003111">
    <property type="entry name" value="Lon_prtase_N"/>
</dbReference>
<reference evidence="2" key="1">
    <citation type="submission" date="2022-05" db="EMBL/GenBank/DDBJ databases">
        <authorList>
            <person name="Tuo L."/>
        </authorList>
    </citation>
    <scope>NUCLEOTIDE SEQUENCE</scope>
    <source>
        <strain evidence="2">BSK12Z-4</strain>
    </source>
</reference>
<accession>A0A9X2DBM6</accession>
<dbReference type="EMBL" id="JAMOIL010000020">
    <property type="protein sequence ID" value="MCM0621599.1"/>
    <property type="molecule type" value="Genomic_DNA"/>
</dbReference>
<dbReference type="RefSeq" id="WP_250827986.1">
    <property type="nucleotide sequence ID" value="NZ_JAMOIL010000020.1"/>
</dbReference>
<dbReference type="PANTHER" id="PTHR46732">
    <property type="entry name" value="ATP-DEPENDENT PROTEASE LA (LON) DOMAIN PROTEIN"/>
    <property type="match status" value="1"/>
</dbReference>
<dbReference type="PROSITE" id="PS51787">
    <property type="entry name" value="LON_N"/>
    <property type="match status" value="1"/>
</dbReference>
<dbReference type="Pfam" id="PF02190">
    <property type="entry name" value="LON_substr_bdg"/>
    <property type="match status" value="1"/>
</dbReference>
<proteinExistence type="predicted"/>
<sequence>MDPTLPMFPLNTVTFPGLTVPLNVFEDRYRALVRHLLEIEDPAERMFGTVAIREGYEVGDHGAQSLFRVGVRLRLTEATERPDGTFGIVAVGVDRFDLERLAPHPEGKFPLGAVLARPELDGGPDGGVGEELLQQARSTFTAYRVALAELQADPWEGRLPQDPSWLSWALAAGAPLPLPDRQELLETDDPAQRLGHVVDLLREELRAMNVIPSLPATEVARTRWSPN</sequence>
<keyword evidence="3" id="KW-1185">Reference proteome</keyword>
<dbReference type="SMART" id="SM00464">
    <property type="entry name" value="LON"/>
    <property type="match status" value="1"/>
</dbReference>
<dbReference type="SUPFAM" id="SSF88697">
    <property type="entry name" value="PUA domain-like"/>
    <property type="match status" value="1"/>
</dbReference>